<accession>A0A2A4JWU0</accession>
<reference evidence="5" key="1">
    <citation type="submission" date="2017-09" db="EMBL/GenBank/DDBJ databases">
        <title>Contemporary evolution of a Lepidopteran species, Heliothis virescens, in response to modern agricultural practices.</title>
        <authorList>
            <person name="Fritz M.L."/>
            <person name="Deyonke A.M."/>
            <person name="Papanicolaou A."/>
            <person name="Micinski S."/>
            <person name="Westbrook J."/>
            <person name="Gould F."/>
        </authorList>
    </citation>
    <scope>NUCLEOTIDE SEQUENCE [LARGE SCALE GENOMIC DNA]</scope>
    <source>
        <strain evidence="5">HvINT-</strain>
        <tissue evidence="5">Whole body</tissue>
    </source>
</reference>
<proteinExistence type="predicted"/>
<evidence type="ECO:0000256" key="2">
    <source>
        <dbReference type="ARBA" id="ARBA00022771"/>
    </source>
</evidence>
<evidence type="ECO:0000256" key="3">
    <source>
        <dbReference type="ARBA" id="ARBA00022833"/>
    </source>
</evidence>
<evidence type="ECO:0000256" key="1">
    <source>
        <dbReference type="ARBA" id="ARBA00022723"/>
    </source>
</evidence>
<organism evidence="5">
    <name type="scientific">Heliothis virescens</name>
    <name type="common">Tobacco budworm moth</name>
    <dbReference type="NCBI Taxonomy" id="7102"/>
    <lineage>
        <taxon>Eukaryota</taxon>
        <taxon>Metazoa</taxon>
        <taxon>Ecdysozoa</taxon>
        <taxon>Arthropoda</taxon>
        <taxon>Hexapoda</taxon>
        <taxon>Insecta</taxon>
        <taxon>Pterygota</taxon>
        <taxon>Neoptera</taxon>
        <taxon>Endopterygota</taxon>
        <taxon>Lepidoptera</taxon>
        <taxon>Glossata</taxon>
        <taxon>Ditrysia</taxon>
        <taxon>Noctuoidea</taxon>
        <taxon>Noctuidae</taxon>
        <taxon>Heliothinae</taxon>
        <taxon>Heliothis</taxon>
    </lineage>
</organism>
<dbReference type="AlphaFoldDB" id="A0A2A4JWU0"/>
<protein>
    <recommendedName>
        <fullName evidence="4">3CxxC-type domain-containing protein</fullName>
    </recommendedName>
</protein>
<dbReference type="EMBL" id="NWSH01000479">
    <property type="protein sequence ID" value="PCG76104.1"/>
    <property type="molecule type" value="Genomic_DNA"/>
</dbReference>
<feature type="domain" description="3CxxC-type" evidence="4">
    <location>
        <begin position="10"/>
        <end position="78"/>
    </location>
</feature>
<evidence type="ECO:0000259" key="4">
    <source>
        <dbReference type="SMART" id="SM01328"/>
    </source>
</evidence>
<dbReference type="GO" id="GO:0008270">
    <property type="term" value="F:zinc ion binding"/>
    <property type="evidence" value="ECO:0007669"/>
    <property type="project" value="UniProtKB-KW"/>
</dbReference>
<keyword evidence="2" id="KW-0863">Zinc-finger</keyword>
<comment type="caution">
    <text evidence="5">The sequence shown here is derived from an EMBL/GenBank/DDBJ whole genome shotgun (WGS) entry which is preliminary data.</text>
</comment>
<dbReference type="InterPro" id="IPR033446">
    <property type="entry name" value="ZCCHC24_Znf-3CxxC"/>
</dbReference>
<evidence type="ECO:0000313" key="5">
    <source>
        <dbReference type="EMBL" id="PCG76104.1"/>
    </source>
</evidence>
<sequence length="87" mass="10078">MSTPYKGKGRCFGEYRCPQCNRGWMSANSWANYGQECTQCKINVMPHKQRPLVKPDGLDKSDPNKRHPQELCQKCKALGRYCRGTFY</sequence>
<dbReference type="InterPro" id="IPR057809">
    <property type="entry name" value="ZCCHC24_C"/>
</dbReference>
<keyword evidence="3" id="KW-0862">Zinc</keyword>
<dbReference type="InterPro" id="IPR027377">
    <property type="entry name" value="ZAR1/RTP1-5-like_Znf-3CxxC"/>
</dbReference>
<dbReference type="SMART" id="SM01328">
    <property type="entry name" value="zf-3CxxC"/>
    <property type="match status" value="1"/>
</dbReference>
<dbReference type="Pfam" id="PF23490">
    <property type="entry name" value="ZCCHC24_C"/>
    <property type="match status" value="1"/>
</dbReference>
<name>A0A2A4JWU0_HELVI</name>
<gene>
    <name evidence="5" type="ORF">B5V51_10284</name>
</gene>
<dbReference type="Pfam" id="PF17180">
    <property type="entry name" value="Zn_ribbon_3CxxC_2"/>
    <property type="match status" value="1"/>
</dbReference>
<keyword evidence="1" id="KW-0479">Metal-binding</keyword>